<evidence type="ECO:0000313" key="2">
    <source>
        <dbReference type="Proteomes" id="UP001144978"/>
    </source>
</evidence>
<protein>
    <submittedName>
        <fullName evidence="1">Uncharacterized protein</fullName>
    </submittedName>
</protein>
<dbReference type="EMBL" id="JANSHE010000818">
    <property type="protein sequence ID" value="KAJ3006800.1"/>
    <property type="molecule type" value="Genomic_DNA"/>
</dbReference>
<accession>A0ACC1PZW8</accession>
<reference evidence="1" key="1">
    <citation type="submission" date="2022-08" db="EMBL/GenBank/DDBJ databases">
        <title>Genome Sequence of Pycnoporus sanguineus.</title>
        <authorList>
            <person name="Buettner E."/>
        </authorList>
    </citation>
    <scope>NUCLEOTIDE SEQUENCE</scope>
    <source>
        <strain evidence="1">CG-C14</strain>
    </source>
</reference>
<gene>
    <name evidence="1" type="ORF">NUW54_g3799</name>
</gene>
<keyword evidence="2" id="KW-1185">Reference proteome</keyword>
<name>A0ACC1PZW8_9APHY</name>
<organism evidence="1 2">
    <name type="scientific">Trametes sanguinea</name>
    <dbReference type="NCBI Taxonomy" id="158606"/>
    <lineage>
        <taxon>Eukaryota</taxon>
        <taxon>Fungi</taxon>
        <taxon>Dikarya</taxon>
        <taxon>Basidiomycota</taxon>
        <taxon>Agaricomycotina</taxon>
        <taxon>Agaricomycetes</taxon>
        <taxon>Polyporales</taxon>
        <taxon>Polyporaceae</taxon>
        <taxon>Trametes</taxon>
    </lineage>
</organism>
<evidence type="ECO:0000313" key="1">
    <source>
        <dbReference type="EMBL" id="KAJ3006800.1"/>
    </source>
</evidence>
<proteinExistence type="predicted"/>
<sequence length="168" mass="18216">MDPEFAAAIASSGASDVQLSSDIAPTRRFFHAAFTETFRSFAKPNLPSESLYEVHERIIPVKDGVISVRCIIPADGDELKTYPVLVNIHGGGWSVGSLEIDDYTMRELCVKLGLSTVNVGYRLAPEHPFPTPVEDCLAALKWTVENTSLLKADLSKGFVMTRSSKGGG</sequence>
<dbReference type="Proteomes" id="UP001144978">
    <property type="component" value="Unassembled WGS sequence"/>
</dbReference>
<comment type="caution">
    <text evidence="1">The sequence shown here is derived from an EMBL/GenBank/DDBJ whole genome shotgun (WGS) entry which is preliminary data.</text>
</comment>